<protein>
    <recommendedName>
        <fullName evidence="1">DNA-directed DNA polymerase</fullName>
        <ecNumber evidence="1">2.7.7.7</ecNumber>
    </recommendedName>
</protein>
<dbReference type="InterPro" id="IPR011708">
    <property type="entry name" value="DNA_pol3_alpha_NTPase_dom"/>
</dbReference>
<dbReference type="Gene3D" id="3.20.20.140">
    <property type="entry name" value="Metal-dependent hydrolases"/>
    <property type="match status" value="1"/>
</dbReference>
<keyword evidence="8" id="KW-0234">DNA repair</keyword>
<feature type="compositionally biased region" description="Basic and acidic residues" evidence="10">
    <location>
        <begin position="1139"/>
        <end position="1152"/>
    </location>
</feature>
<gene>
    <name evidence="12" type="ORF">UFOPK1726_00271</name>
</gene>
<dbReference type="GO" id="GO:0003887">
    <property type="term" value="F:DNA-directed DNA polymerase activity"/>
    <property type="evidence" value="ECO:0007669"/>
    <property type="project" value="UniProtKB-KW"/>
</dbReference>
<dbReference type="InterPro" id="IPR003141">
    <property type="entry name" value="Pol/His_phosphatase_N"/>
</dbReference>
<keyword evidence="4" id="KW-0548">Nucleotidyltransferase</keyword>
<reference evidence="12" key="1">
    <citation type="submission" date="2020-05" db="EMBL/GenBank/DDBJ databases">
        <authorList>
            <person name="Chiriac C."/>
            <person name="Salcher M."/>
            <person name="Ghai R."/>
            <person name="Kavagutti S V."/>
        </authorList>
    </citation>
    <scope>NUCLEOTIDE SEQUENCE</scope>
</reference>
<keyword evidence="2" id="KW-0963">Cytoplasm</keyword>
<feature type="region of interest" description="Disordered" evidence="10">
    <location>
        <begin position="1139"/>
        <end position="1158"/>
    </location>
</feature>
<evidence type="ECO:0000256" key="6">
    <source>
        <dbReference type="ARBA" id="ARBA00022763"/>
    </source>
</evidence>
<evidence type="ECO:0000256" key="1">
    <source>
        <dbReference type="ARBA" id="ARBA00012417"/>
    </source>
</evidence>
<name>A0A6J6E511_9ZZZZ</name>
<dbReference type="EC" id="2.7.7.7" evidence="1"/>
<dbReference type="SMART" id="SM00481">
    <property type="entry name" value="POLIIIAc"/>
    <property type="match status" value="1"/>
</dbReference>
<comment type="catalytic activity">
    <reaction evidence="9">
        <text>DNA(n) + a 2'-deoxyribonucleoside 5'-triphosphate = DNA(n+1) + diphosphate</text>
        <dbReference type="Rhea" id="RHEA:22508"/>
        <dbReference type="Rhea" id="RHEA-COMP:17339"/>
        <dbReference type="Rhea" id="RHEA-COMP:17340"/>
        <dbReference type="ChEBI" id="CHEBI:33019"/>
        <dbReference type="ChEBI" id="CHEBI:61560"/>
        <dbReference type="ChEBI" id="CHEBI:173112"/>
        <dbReference type="EC" id="2.7.7.7"/>
    </reaction>
</comment>
<dbReference type="CDD" id="cd04485">
    <property type="entry name" value="DnaE_OBF"/>
    <property type="match status" value="1"/>
</dbReference>
<evidence type="ECO:0000256" key="4">
    <source>
        <dbReference type="ARBA" id="ARBA00022695"/>
    </source>
</evidence>
<dbReference type="AlphaFoldDB" id="A0A6J6E511"/>
<evidence type="ECO:0000256" key="9">
    <source>
        <dbReference type="ARBA" id="ARBA00049244"/>
    </source>
</evidence>
<dbReference type="InterPro" id="IPR004805">
    <property type="entry name" value="DnaE2/DnaE/PolC"/>
</dbReference>
<dbReference type="CDD" id="cd07431">
    <property type="entry name" value="PHP_PolIIIA"/>
    <property type="match status" value="1"/>
</dbReference>
<evidence type="ECO:0000256" key="10">
    <source>
        <dbReference type="SAM" id="MobiDB-lite"/>
    </source>
</evidence>
<dbReference type="GO" id="GO:0006260">
    <property type="term" value="P:DNA replication"/>
    <property type="evidence" value="ECO:0007669"/>
    <property type="project" value="UniProtKB-KW"/>
</dbReference>
<evidence type="ECO:0000256" key="7">
    <source>
        <dbReference type="ARBA" id="ARBA00022932"/>
    </source>
</evidence>
<keyword evidence="5" id="KW-0235">DNA replication</keyword>
<dbReference type="InterPro" id="IPR040982">
    <property type="entry name" value="DNA_pol3_finger"/>
</dbReference>
<dbReference type="PANTHER" id="PTHR32294:SF4">
    <property type="entry name" value="ERROR-PRONE DNA POLYMERASE"/>
    <property type="match status" value="1"/>
</dbReference>
<keyword evidence="3" id="KW-0808">Transferase</keyword>
<sequence>MSFPQLQVASGFSMKYGAMLPEDLVATAKNIGITQLALTDRDEIGGAVRFIKSCITHGVDPILGIDVAITATGLLTKTAVLPKAKTPAKGGSYRDTKHYRSVLLARGPYGWAALVNIAARIGTAKFYDPAATISIAEIASALNQSAPTGYQSATSPLVVLLTAESEFANAVLGRRPDIAVGIVKQWREIAGVMPVVAVTSHQTQTGNYSSSAARKLLRFADDHGLKAVLVNSVRYLAATDGYIADVLDAIRGLIPIHPKYLSTSNTAAYLKSAAEMNELAIEITQDQNRANKLIIDTQLLAASCVLNPVRDLAWGRIYLPELDLLTGVNSAVAQHQSDDAKRAQALLRSKAEAALADFGLANNATAQARLTAELEVVAQLGFAAYFLAVAKIVADIKQLGSRVNVRGSAGGSFLVYLLGISLINPLDHGLLMERFLSPQRRSLPDVDIDVESDRRLDVYHNVLTKFSPTRVAAVAMIDTYRVRHAIRDVGAALMFSPAEISALATAFPHIRARDVHAAISDLPELRNSSVTNLANLDQLFDCVAALDALPRHRAMHPCGVIISDANLSARIPILPGIQDFPVTVFDKDDVEDLGLIKLDILGVRMQSAIRHAVSQISTVAEVELNIDQLPHDDAATYELIQSAQTLGCFQIESPGQRELVGKLAPDCMHDLIVDISLFRPGPIKSDMITPFLAGKHGWQSPTYLHPDLVPVLAETWGVIVFHEQVMQIFAAMTGCSLAQADEYRRSLGAVDTQFEVREIFYQQALQRGYELAVVDKVWQALKAFGSFGFCKAHAAAFALPTYQSAWLKTHYPAAFIAGVLTHDPGMYPKRLILADARNLGIKILPLDVNFSKAHYQIEQVDAVSEVQKYGIRISLADISGISENEIAQIVLGQPYSSLTDFWQRAQASRPTAENLIKLGGFDQVHNLGASKSNSQLTRRDLLLQLADLVQLGVGKAHIGQLTIDVTRQTFEPSGLAELSAAEKVKTELSLLGIDATAHALSFYYDFLGQLATKVNLVSSSNLRNQRSGAIVYVAGVKVALQTPPVRSGNRVAFLTLEDSAGPIDLAFFEAVQQQYAQPIFNSWLVIAAGVVRKSGPNGISLRGLGAWELTQLHQIWLDGNLDQAVAALTEQLQHQLTQERLEKQQRRSGTDRIRRKTGGMGPARRLLLHASGLAISPYSDVKPAGSAITELLTELEIADGAAQLPTKLWHKSPGVGGR</sequence>
<evidence type="ECO:0000256" key="2">
    <source>
        <dbReference type="ARBA" id="ARBA00022490"/>
    </source>
</evidence>
<keyword evidence="7" id="KW-0239">DNA-directed DNA polymerase</keyword>
<dbReference type="NCBIfam" id="TIGR00594">
    <property type="entry name" value="polc"/>
    <property type="match status" value="1"/>
</dbReference>
<evidence type="ECO:0000313" key="12">
    <source>
        <dbReference type="EMBL" id="CAB4570906.1"/>
    </source>
</evidence>
<evidence type="ECO:0000256" key="3">
    <source>
        <dbReference type="ARBA" id="ARBA00022679"/>
    </source>
</evidence>
<organism evidence="12">
    <name type="scientific">freshwater metagenome</name>
    <dbReference type="NCBI Taxonomy" id="449393"/>
    <lineage>
        <taxon>unclassified sequences</taxon>
        <taxon>metagenomes</taxon>
        <taxon>ecological metagenomes</taxon>
    </lineage>
</organism>
<dbReference type="InterPro" id="IPR004013">
    <property type="entry name" value="PHP_dom"/>
</dbReference>
<dbReference type="Pfam" id="PF17657">
    <property type="entry name" value="DNA_pol3_finger"/>
    <property type="match status" value="1"/>
</dbReference>
<proteinExistence type="predicted"/>
<dbReference type="EMBL" id="CAEZTT010000018">
    <property type="protein sequence ID" value="CAB4570906.1"/>
    <property type="molecule type" value="Genomic_DNA"/>
</dbReference>
<dbReference type="Gene3D" id="1.10.150.870">
    <property type="match status" value="1"/>
</dbReference>
<dbReference type="GO" id="GO:0006281">
    <property type="term" value="P:DNA repair"/>
    <property type="evidence" value="ECO:0007669"/>
    <property type="project" value="UniProtKB-KW"/>
</dbReference>
<keyword evidence="6" id="KW-0227">DNA damage</keyword>
<dbReference type="InterPro" id="IPR029460">
    <property type="entry name" value="DNAPol_HHH"/>
</dbReference>
<evidence type="ECO:0000259" key="11">
    <source>
        <dbReference type="SMART" id="SM00481"/>
    </source>
</evidence>
<dbReference type="Pfam" id="PF02811">
    <property type="entry name" value="PHP"/>
    <property type="match status" value="1"/>
</dbReference>
<dbReference type="GO" id="GO:0008408">
    <property type="term" value="F:3'-5' exonuclease activity"/>
    <property type="evidence" value="ECO:0007669"/>
    <property type="project" value="InterPro"/>
</dbReference>
<evidence type="ECO:0000256" key="8">
    <source>
        <dbReference type="ARBA" id="ARBA00023204"/>
    </source>
</evidence>
<accession>A0A6J6E511</accession>
<dbReference type="Pfam" id="PF14579">
    <property type="entry name" value="HHH_6"/>
    <property type="match status" value="1"/>
</dbReference>
<dbReference type="PANTHER" id="PTHR32294">
    <property type="entry name" value="DNA POLYMERASE III SUBUNIT ALPHA"/>
    <property type="match status" value="1"/>
</dbReference>
<dbReference type="Pfam" id="PF07733">
    <property type="entry name" value="DNA_pol3_alpha"/>
    <property type="match status" value="1"/>
</dbReference>
<feature type="domain" description="Polymerase/histidinol phosphatase N-terminal" evidence="11">
    <location>
        <begin position="6"/>
        <end position="71"/>
    </location>
</feature>
<evidence type="ECO:0000256" key="5">
    <source>
        <dbReference type="ARBA" id="ARBA00022705"/>
    </source>
</evidence>